<dbReference type="GO" id="GO:0031105">
    <property type="term" value="C:septin complex"/>
    <property type="evidence" value="ECO:0007669"/>
    <property type="project" value="UniProtKB-ARBA"/>
</dbReference>
<dbReference type="GO" id="GO:0005935">
    <property type="term" value="C:cellular bud neck"/>
    <property type="evidence" value="ECO:0007669"/>
    <property type="project" value="UniProtKB-SubCell"/>
</dbReference>
<keyword evidence="5" id="KW-0175">Coiled coil</keyword>
<evidence type="ECO:0000256" key="3">
    <source>
        <dbReference type="ARBA" id="ARBA00023134"/>
    </source>
</evidence>
<reference evidence="9" key="1">
    <citation type="submission" date="2023-07" db="EMBL/GenBank/DDBJ databases">
        <title>A draft genome of Kazachstania heterogenica Y-27499.</title>
        <authorList>
            <person name="Donic C."/>
            <person name="Kralova J.S."/>
            <person name="Fidel L."/>
            <person name="Ben-Dor S."/>
            <person name="Jung S."/>
        </authorList>
    </citation>
    <scope>NUCLEOTIDE SEQUENCE [LARGE SCALE GENOMIC DNA]</scope>
    <source>
        <strain evidence="9">Y27499</strain>
    </source>
</reference>
<dbReference type="Proteomes" id="UP001306508">
    <property type="component" value="Unassembled WGS sequence"/>
</dbReference>
<keyword evidence="9" id="KW-1185">Reference proteome</keyword>
<dbReference type="PROSITE" id="PS51719">
    <property type="entry name" value="G_SEPTIN"/>
    <property type="match status" value="1"/>
</dbReference>
<accession>A0AAN7WKF4</accession>
<proteinExistence type="inferred from homology"/>
<evidence type="ECO:0000256" key="2">
    <source>
        <dbReference type="ARBA" id="ARBA00022741"/>
    </source>
</evidence>
<dbReference type="PIRSF" id="PIRSF006698">
    <property type="entry name" value="Septin"/>
    <property type="match status" value="1"/>
</dbReference>
<comment type="similarity">
    <text evidence="4">Belongs to the TRAFAC class TrmE-Era-EngA-EngB-Septin-like GTPase superfamily. Septin GTPase family.</text>
</comment>
<dbReference type="InterPro" id="IPR016491">
    <property type="entry name" value="Septin"/>
</dbReference>
<organism evidence="8 9">
    <name type="scientific">Arxiozyma heterogenica</name>
    <dbReference type="NCBI Taxonomy" id="278026"/>
    <lineage>
        <taxon>Eukaryota</taxon>
        <taxon>Fungi</taxon>
        <taxon>Dikarya</taxon>
        <taxon>Ascomycota</taxon>
        <taxon>Saccharomycotina</taxon>
        <taxon>Saccharomycetes</taxon>
        <taxon>Saccharomycetales</taxon>
        <taxon>Saccharomycetaceae</taxon>
        <taxon>Arxiozyma</taxon>
    </lineage>
</organism>
<evidence type="ECO:0000256" key="1">
    <source>
        <dbReference type="ARBA" id="ARBA00004266"/>
    </source>
</evidence>
<evidence type="ECO:0000256" key="4">
    <source>
        <dbReference type="RuleBase" id="RU004560"/>
    </source>
</evidence>
<feature type="domain" description="Septin-type G" evidence="7">
    <location>
        <begin position="21"/>
        <end position="323"/>
    </location>
</feature>
<sequence>MVSSIGISNLPNQRFKVISEKGGTFTLMVCGESGLGKTTFINTLFQTTLKPVDLQQQKRRQLPIKRTVEIDITRAILEEKNFQLRVNIIDTPGFGDNVNNKRAWQPLIDFIDDQHDSFMRQEQQPYRDVKFDLRVHAVLYFIKPTGHGLKPLDIETMKRISTRANLIPVIAKADTLTQHELQIFKSRIRQVIEAQEIRIFTPPIDSTSFVSNDPNKDSTESDNNDNNGISQILNQDAAAIEHARQLIESMPFAIIGSENKYDDGNGNLVSGRKYPWGLVEVENDTHCDFRKLRSLLLRTYLLDLILTTEEIHYETYRRLRLEGSSSSGDNNANGEDDGSSSAMPVKPPARKLFHNPKFKEEENALKKYFTDQVKAEEQRFRQWEQNIVNERVRLNGDLEDIQNKVKKLEEQVRALQLKKR</sequence>
<evidence type="ECO:0000256" key="6">
    <source>
        <dbReference type="SAM" id="MobiDB-lite"/>
    </source>
</evidence>
<keyword evidence="2 4" id="KW-0547">Nucleotide-binding</keyword>
<dbReference type="AlphaFoldDB" id="A0AAN7WKF4"/>
<evidence type="ECO:0000313" key="8">
    <source>
        <dbReference type="EMBL" id="KAK5782210.1"/>
    </source>
</evidence>
<feature type="compositionally biased region" description="Low complexity" evidence="6">
    <location>
        <begin position="323"/>
        <end position="333"/>
    </location>
</feature>
<dbReference type="SUPFAM" id="SSF52540">
    <property type="entry name" value="P-loop containing nucleoside triphosphate hydrolases"/>
    <property type="match status" value="1"/>
</dbReference>
<dbReference type="InterPro" id="IPR027417">
    <property type="entry name" value="P-loop_NTPase"/>
</dbReference>
<dbReference type="Pfam" id="PF00735">
    <property type="entry name" value="Septin"/>
    <property type="match status" value="1"/>
</dbReference>
<dbReference type="PANTHER" id="PTHR18884">
    <property type="entry name" value="SEPTIN"/>
    <property type="match status" value="1"/>
</dbReference>
<dbReference type="Gene3D" id="3.40.50.300">
    <property type="entry name" value="P-loop containing nucleotide triphosphate hydrolases"/>
    <property type="match status" value="1"/>
</dbReference>
<comment type="subcellular location">
    <subcellularLocation>
        <location evidence="1">Bud neck</location>
    </subcellularLocation>
</comment>
<dbReference type="CDD" id="cd01850">
    <property type="entry name" value="CDC_Septin"/>
    <property type="match status" value="1"/>
</dbReference>
<evidence type="ECO:0000313" key="9">
    <source>
        <dbReference type="Proteomes" id="UP001306508"/>
    </source>
</evidence>
<protein>
    <recommendedName>
        <fullName evidence="7">Septin-type G domain-containing protein</fullName>
    </recommendedName>
</protein>
<dbReference type="GO" id="GO:0005525">
    <property type="term" value="F:GTP binding"/>
    <property type="evidence" value="ECO:0007669"/>
    <property type="project" value="UniProtKB-KW"/>
</dbReference>
<gene>
    <name evidence="8" type="ORF">RI543_000139</name>
</gene>
<feature type="region of interest" description="Disordered" evidence="6">
    <location>
        <begin position="208"/>
        <end position="229"/>
    </location>
</feature>
<dbReference type="EMBL" id="JAWIZZ010000006">
    <property type="protein sequence ID" value="KAK5782210.1"/>
    <property type="molecule type" value="Genomic_DNA"/>
</dbReference>
<feature type="region of interest" description="Disordered" evidence="6">
    <location>
        <begin position="322"/>
        <end position="356"/>
    </location>
</feature>
<evidence type="ECO:0000256" key="5">
    <source>
        <dbReference type="SAM" id="Coils"/>
    </source>
</evidence>
<comment type="caution">
    <text evidence="8">The sequence shown here is derived from an EMBL/GenBank/DDBJ whole genome shotgun (WGS) entry which is preliminary data.</text>
</comment>
<dbReference type="InterPro" id="IPR030379">
    <property type="entry name" value="G_SEPTIN_dom"/>
</dbReference>
<name>A0AAN7WKF4_9SACH</name>
<keyword evidence="3 4" id="KW-0342">GTP-binding</keyword>
<evidence type="ECO:0000259" key="7">
    <source>
        <dbReference type="PROSITE" id="PS51719"/>
    </source>
</evidence>
<feature type="coiled-coil region" evidence="5">
    <location>
        <begin position="373"/>
        <end position="418"/>
    </location>
</feature>